<proteinExistence type="predicted"/>
<dbReference type="Pfam" id="PF13508">
    <property type="entry name" value="Acetyltransf_7"/>
    <property type="match status" value="1"/>
</dbReference>
<feature type="domain" description="N-acetyltransferase" evidence="1">
    <location>
        <begin position="3"/>
        <end position="146"/>
    </location>
</feature>
<protein>
    <submittedName>
        <fullName evidence="2">N-acetyltransferase</fullName>
    </submittedName>
</protein>
<dbReference type="RefSeq" id="WP_284245739.1">
    <property type="nucleotide sequence ID" value="NZ_BSST01000001.1"/>
</dbReference>
<dbReference type="SUPFAM" id="SSF55729">
    <property type="entry name" value="Acyl-CoA N-acyltransferases (Nat)"/>
    <property type="match status" value="1"/>
</dbReference>
<keyword evidence="3" id="KW-1185">Reference proteome</keyword>
<comment type="caution">
    <text evidence="2">The sequence shown here is derived from an EMBL/GenBank/DDBJ whole genome shotgun (WGS) entry which is preliminary data.</text>
</comment>
<dbReference type="Gene3D" id="3.40.630.30">
    <property type="match status" value="1"/>
</dbReference>
<dbReference type="PROSITE" id="PS51186">
    <property type="entry name" value="GNAT"/>
    <property type="match status" value="1"/>
</dbReference>
<evidence type="ECO:0000259" key="1">
    <source>
        <dbReference type="PROSITE" id="PS51186"/>
    </source>
</evidence>
<organism evidence="2 3">
    <name type="scientific">Thalassotalea insulae</name>
    <dbReference type="NCBI Taxonomy" id="2056778"/>
    <lineage>
        <taxon>Bacteria</taxon>
        <taxon>Pseudomonadati</taxon>
        <taxon>Pseudomonadota</taxon>
        <taxon>Gammaproteobacteria</taxon>
        <taxon>Alteromonadales</taxon>
        <taxon>Colwelliaceae</taxon>
        <taxon>Thalassotalea</taxon>
    </lineage>
</organism>
<name>A0ABQ6GWW1_9GAMM</name>
<reference evidence="2 3" key="1">
    <citation type="submission" date="2023-03" db="EMBL/GenBank/DDBJ databases">
        <title>Draft genome sequence of Thalassotalea insulae KCTC 62186T.</title>
        <authorList>
            <person name="Sawabe T."/>
        </authorList>
    </citation>
    <scope>NUCLEOTIDE SEQUENCE [LARGE SCALE GENOMIC DNA]</scope>
    <source>
        <strain evidence="2 3">KCTC 62186</strain>
    </source>
</reference>
<accession>A0ABQ6GWW1</accession>
<dbReference type="InterPro" id="IPR016181">
    <property type="entry name" value="Acyl_CoA_acyltransferase"/>
</dbReference>
<dbReference type="Proteomes" id="UP001157186">
    <property type="component" value="Unassembled WGS sequence"/>
</dbReference>
<evidence type="ECO:0000313" key="3">
    <source>
        <dbReference type="Proteomes" id="UP001157186"/>
    </source>
</evidence>
<dbReference type="InterPro" id="IPR000182">
    <property type="entry name" value="GNAT_dom"/>
</dbReference>
<dbReference type="EMBL" id="BSST01000001">
    <property type="protein sequence ID" value="GLX79804.1"/>
    <property type="molecule type" value="Genomic_DNA"/>
</dbReference>
<sequence>MIIKLDNSNKEIAKQIFNVFQRSYKIEAQLIGTVNFPPLSRSVRDIELSSTQFYGFIEGESIAAILEVELKEQQLDINSLTVDPHYFRKGIASKLISFALEKIKYSVAVVETAVVNLPAINLYKKHGFVEFKRWTPSHGIEKLAMSVERAL</sequence>
<evidence type="ECO:0000313" key="2">
    <source>
        <dbReference type="EMBL" id="GLX79804.1"/>
    </source>
</evidence>
<dbReference type="CDD" id="cd04301">
    <property type="entry name" value="NAT_SF"/>
    <property type="match status" value="1"/>
</dbReference>
<gene>
    <name evidence="2" type="ORF">tinsulaeT_31440</name>
</gene>